<proteinExistence type="predicted"/>
<keyword evidence="2" id="KW-1185">Reference proteome</keyword>
<sequence>MKLNIKWHVGVDTLPALHHLAKFTVYTPIEDVCEILQELIPYSENRKVVKIEYRSPSVDKYEKLVFINRKLKNEDDLQVMWNTFTSFEEKVLIELDTTITRSVNDIIIMLQRPPRR</sequence>
<evidence type="ECO:0000313" key="2">
    <source>
        <dbReference type="Proteomes" id="UP001157006"/>
    </source>
</evidence>
<dbReference type="EMBL" id="OX451736">
    <property type="protein sequence ID" value="CAI8588830.1"/>
    <property type="molecule type" value="Genomic_DNA"/>
</dbReference>
<reference evidence="1 2" key="1">
    <citation type="submission" date="2023-01" db="EMBL/GenBank/DDBJ databases">
        <authorList>
            <person name="Kreplak J."/>
        </authorList>
    </citation>
    <scope>NUCLEOTIDE SEQUENCE [LARGE SCALE GENOMIC DNA]</scope>
</reference>
<name>A0AAV0YRU2_VICFA</name>
<protein>
    <submittedName>
        <fullName evidence="1">Uncharacterized protein</fullName>
    </submittedName>
</protein>
<dbReference type="AlphaFoldDB" id="A0AAV0YRU2"/>
<evidence type="ECO:0000313" key="1">
    <source>
        <dbReference type="EMBL" id="CAI8588830.1"/>
    </source>
</evidence>
<gene>
    <name evidence="1" type="ORF">VFH_I366440</name>
</gene>
<dbReference type="Proteomes" id="UP001157006">
    <property type="component" value="Chromosome 1L"/>
</dbReference>
<accession>A0AAV0YRU2</accession>
<organism evidence="1 2">
    <name type="scientific">Vicia faba</name>
    <name type="common">Broad bean</name>
    <name type="synonym">Faba vulgaris</name>
    <dbReference type="NCBI Taxonomy" id="3906"/>
    <lineage>
        <taxon>Eukaryota</taxon>
        <taxon>Viridiplantae</taxon>
        <taxon>Streptophyta</taxon>
        <taxon>Embryophyta</taxon>
        <taxon>Tracheophyta</taxon>
        <taxon>Spermatophyta</taxon>
        <taxon>Magnoliopsida</taxon>
        <taxon>eudicotyledons</taxon>
        <taxon>Gunneridae</taxon>
        <taxon>Pentapetalae</taxon>
        <taxon>rosids</taxon>
        <taxon>fabids</taxon>
        <taxon>Fabales</taxon>
        <taxon>Fabaceae</taxon>
        <taxon>Papilionoideae</taxon>
        <taxon>50 kb inversion clade</taxon>
        <taxon>NPAAA clade</taxon>
        <taxon>Hologalegina</taxon>
        <taxon>IRL clade</taxon>
        <taxon>Fabeae</taxon>
        <taxon>Vicia</taxon>
    </lineage>
</organism>